<dbReference type="EMBL" id="AP023440">
    <property type="protein sequence ID" value="BCL30111.1"/>
    <property type="molecule type" value="Genomic_DNA"/>
</dbReference>
<dbReference type="KEGG" id="sgm:GCM10017557_49700"/>
<dbReference type="Pfam" id="PF03640">
    <property type="entry name" value="Lipoprotein_15"/>
    <property type="match status" value="2"/>
</dbReference>
<dbReference type="PANTHER" id="PTHR39335">
    <property type="entry name" value="BLL4220 PROTEIN"/>
    <property type="match status" value="1"/>
</dbReference>
<feature type="compositionally biased region" description="Low complexity" evidence="1">
    <location>
        <begin position="37"/>
        <end position="50"/>
    </location>
</feature>
<evidence type="ECO:0000313" key="4">
    <source>
        <dbReference type="Proteomes" id="UP000516444"/>
    </source>
</evidence>
<feature type="signal peptide" evidence="2">
    <location>
        <begin position="1"/>
        <end position="22"/>
    </location>
</feature>
<feature type="region of interest" description="Disordered" evidence="1">
    <location>
        <begin position="29"/>
        <end position="69"/>
    </location>
</feature>
<name>A0A7G1P637_9ACTN</name>
<keyword evidence="2" id="KW-0732">Signal</keyword>
<sequence>MFRTRAAALSSFAAVGVLLLSACGGGGGDGEGDDKAAANASSAPPAASANLEFTPGTAQENKARPNTGDFAANAMPSVTESKPVVRKWIQLSADKAGELDPVVINGAGFTLYRFDKDTADPSKSNCVDDCATTWPPYLVANKGRVFLDGVDKSAIGFIPRDGGLQVTLGGWPVYLFSKDLKPGDTNGQGVGGTWFGVAPDGQKAGTGAAPEGDGDGDGGNGDGASADSATFFDGSRFAEPAEGITGPGCKPVRFTGSLKVTGAVKIWDGADCTGKSLVVDGDVNDLAKLGFPEVKSIRFSD</sequence>
<protein>
    <recommendedName>
        <fullName evidence="5">Lipoprotein</fullName>
    </recommendedName>
</protein>
<evidence type="ECO:0000313" key="3">
    <source>
        <dbReference type="EMBL" id="BCL30111.1"/>
    </source>
</evidence>
<gene>
    <name evidence="3" type="ORF">GCM10017557_49700</name>
</gene>
<dbReference type="InterPro" id="IPR005297">
    <property type="entry name" value="Lipoprotein_repeat"/>
</dbReference>
<dbReference type="RefSeq" id="WP_190852099.1">
    <property type="nucleotide sequence ID" value="NZ_AP023440.1"/>
</dbReference>
<evidence type="ECO:0000256" key="1">
    <source>
        <dbReference type="SAM" id="MobiDB-lite"/>
    </source>
</evidence>
<dbReference type="AlphaFoldDB" id="A0A7G1P637"/>
<dbReference type="GO" id="GO:0043448">
    <property type="term" value="P:alkane catabolic process"/>
    <property type="evidence" value="ECO:0007669"/>
    <property type="project" value="TreeGrafter"/>
</dbReference>
<evidence type="ECO:0008006" key="5">
    <source>
        <dbReference type="Google" id="ProtNLM"/>
    </source>
</evidence>
<reference evidence="3 4" key="1">
    <citation type="journal article" date="2014" name="Int. J. Syst. Evol. Microbiol.">
        <title>Complete genome sequence of Corynebacterium casei LMG S-19264T (=DSM 44701T), isolated from a smear-ripened cheese.</title>
        <authorList>
            <consortium name="US DOE Joint Genome Institute (JGI-PGF)"/>
            <person name="Walter F."/>
            <person name="Albersmeier A."/>
            <person name="Kalinowski J."/>
            <person name="Ruckert C."/>
        </authorList>
    </citation>
    <scope>NUCLEOTIDE SEQUENCE [LARGE SCALE GENOMIC DNA]</scope>
    <source>
        <strain evidence="3 4">JCM 4677</strain>
    </source>
</reference>
<dbReference type="Proteomes" id="UP000516444">
    <property type="component" value="Chromosome"/>
</dbReference>
<proteinExistence type="predicted"/>
<feature type="chain" id="PRO_5038482644" description="Lipoprotein" evidence="2">
    <location>
        <begin position="23"/>
        <end position="301"/>
    </location>
</feature>
<keyword evidence="4" id="KW-1185">Reference proteome</keyword>
<organism evidence="3 4">
    <name type="scientific">Streptomyces aurantiacus</name>
    <dbReference type="NCBI Taxonomy" id="47760"/>
    <lineage>
        <taxon>Bacteria</taxon>
        <taxon>Bacillati</taxon>
        <taxon>Actinomycetota</taxon>
        <taxon>Actinomycetes</taxon>
        <taxon>Kitasatosporales</taxon>
        <taxon>Streptomycetaceae</taxon>
        <taxon>Streptomyces</taxon>
        <taxon>Streptomyces aurantiacus group</taxon>
    </lineage>
</organism>
<dbReference type="PROSITE" id="PS51257">
    <property type="entry name" value="PROKAR_LIPOPROTEIN"/>
    <property type="match status" value="1"/>
</dbReference>
<dbReference type="PANTHER" id="PTHR39335:SF1">
    <property type="entry name" value="BLL4220 PROTEIN"/>
    <property type="match status" value="1"/>
</dbReference>
<evidence type="ECO:0000256" key="2">
    <source>
        <dbReference type="SAM" id="SignalP"/>
    </source>
</evidence>
<feature type="region of interest" description="Disordered" evidence="1">
    <location>
        <begin position="192"/>
        <end position="225"/>
    </location>
</feature>
<accession>A0A7G1P637</accession>